<organism evidence="1 2">
    <name type="scientific">Xenotaenia resolanae</name>
    <dbReference type="NCBI Taxonomy" id="208358"/>
    <lineage>
        <taxon>Eukaryota</taxon>
        <taxon>Metazoa</taxon>
        <taxon>Chordata</taxon>
        <taxon>Craniata</taxon>
        <taxon>Vertebrata</taxon>
        <taxon>Euteleostomi</taxon>
        <taxon>Actinopterygii</taxon>
        <taxon>Neopterygii</taxon>
        <taxon>Teleostei</taxon>
        <taxon>Neoteleostei</taxon>
        <taxon>Acanthomorphata</taxon>
        <taxon>Ovalentaria</taxon>
        <taxon>Atherinomorphae</taxon>
        <taxon>Cyprinodontiformes</taxon>
        <taxon>Goodeidae</taxon>
        <taxon>Xenotaenia</taxon>
    </lineage>
</organism>
<dbReference type="InterPro" id="IPR009030">
    <property type="entry name" value="Growth_fac_rcpt_cys_sf"/>
</dbReference>
<evidence type="ECO:0008006" key="3">
    <source>
        <dbReference type="Google" id="ProtNLM"/>
    </source>
</evidence>
<accession>A0ABV0VPF9</accession>
<dbReference type="Proteomes" id="UP001444071">
    <property type="component" value="Unassembled WGS sequence"/>
</dbReference>
<sequence>MGSKGGPLFTMATETPLLFSRHRFLAYLLFVLYRNLADCQQFIIPFKSPSDCGADEFFDISSLSCSRCGSNQRQSSTGLSCICQPGYRTTNVIPDKVSITCEQCPTDRPAVTKDGFGCVHCPGTLSDEGKCQCPPGHILVERDINGNPLNEARCEACNSNSPALSVADIRGDRCERCTSTFINSSCVCTAPNVPAGGLCFPSGILSTNVNPSVNYAQLKFSVQSAWFVENLYSSSAACLVYSNLTACQALGNMCVMNMHSFGGLSADACGLFNTVYRSKAALSSVQDIAYWKVDLPWLFYGDEPGLASRVLQTDPVPTVFSFRGRNKNTDIELLAAIYDVRGEFLRWEQVGGSNLQVRAQVA</sequence>
<dbReference type="EMBL" id="JAHRIM010002420">
    <property type="protein sequence ID" value="MEQ2259135.1"/>
    <property type="molecule type" value="Genomic_DNA"/>
</dbReference>
<gene>
    <name evidence="1" type="ORF">XENORESO_007414</name>
</gene>
<protein>
    <recommendedName>
        <fullName evidence="3">Transmembrane protein 67</fullName>
    </recommendedName>
</protein>
<comment type="caution">
    <text evidence="1">The sequence shown here is derived from an EMBL/GenBank/DDBJ whole genome shotgun (WGS) entry which is preliminary data.</text>
</comment>
<name>A0ABV0VPF9_9TELE</name>
<dbReference type="SUPFAM" id="SSF57184">
    <property type="entry name" value="Growth factor receptor domain"/>
    <property type="match status" value="1"/>
</dbReference>
<evidence type="ECO:0000313" key="2">
    <source>
        <dbReference type="Proteomes" id="UP001444071"/>
    </source>
</evidence>
<dbReference type="PANTHER" id="PTHR21274">
    <property type="entry name" value="MECKELIN"/>
    <property type="match status" value="1"/>
</dbReference>
<dbReference type="InterPro" id="IPR019170">
    <property type="entry name" value="Meckelin"/>
</dbReference>
<reference evidence="1 2" key="1">
    <citation type="submission" date="2021-06" db="EMBL/GenBank/DDBJ databases">
        <authorList>
            <person name="Palmer J.M."/>
        </authorList>
    </citation>
    <scope>NUCLEOTIDE SEQUENCE [LARGE SCALE GENOMIC DNA]</scope>
    <source>
        <strain evidence="1 2">XR_2019</strain>
        <tissue evidence="1">Muscle</tissue>
    </source>
</reference>
<keyword evidence="2" id="KW-1185">Reference proteome</keyword>
<dbReference type="PANTHER" id="PTHR21274:SF2">
    <property type="entry name" value="MECKELIN"/>
    <property type="match status" value="1"/>
</dbReference>
<proteinExistence type="predicted"/>
<dbReference type="Pfam" id="PF09773">
    <property type="entry name" value="Meckelin"/>
    <property type="match status" value="1"/>
</dbReference>
<evidence type="ECO:0000313" key="1">
    <source>
        <dbReference type="EMBL" id="MEQ2259135.1"/>
    </source>
</evidence>